<keyword evidence="2" id="KW-1185">Reference proteome</keyword>
<proteinExistence type="predicted"/>
<gene>
    <name evidence="1" type="ORF">CN97_11320</name>
</gene>
<comment type="caution">
    <text evidence="1">The sequence shown here is derived from an EMBL/GenBank/DDBJ whole genome shotgun (WGS) entry which is preliminary data.</text>
</comment>
<dbReference type="STRING" id="195105.CN97_11320"/>
<evidence type="ECO:0000313" key="1">
    <source>
        <dbReference type="EMBL" id="KFI25104.1"/>
    </source>
</evidence>
<accession>A0A086XSV4</accession>
<name>A0A086XSV4_9RHOB</name>
<dbReference type="eggNOG" id="ENOG502ZDCK">
    <property type="taxonomic scope" value="Bacteria"/>
</dbReference>
<dbReference type="EMBL" id="JGYG01000030">
    <property type="protein sequence ID" value="KFI25104.1"/>
    <property type="molecule type" value="Genomic_DNA"/>
</dbReference>
<protein>
    <submittedName>
        <fullName evidence="1">Uncharacterized protein</fullName>
    </submittedName>
</protein>
<reference evidence="1 2" key="1">
    <citation type="submission" date="2014-03" db="EMBL/GenBank/DDBJ databases">
        <title>Genome of Haematobacter massiliensis CCUG 47968.</title>
        <authorList>
            <person name="Wang D."/>
            <person name="Wang G."/>
        </authorList>
    </citation>
    <scope>NUCLEOTIDE SEQUENCE [LARGE SCALE GENOMIC DNA]</scope>
    <source>
        <strain evidence="1 2">CCUG 47968</strain>
    </source>
</reference>
<dbReference type="RefSeq" id="WP_035715120.1">
    <property type="nucleotide sequence ID" value="NZ_CAMIFG010000071.1"/>
</dbReference>
<dbReference type="Proteomes" id="UP000028826">
    <property type="component" value="Unassembled WGS sequence"/>
</dbReference>
<dbReference type="OrthoDB" id="7868465at2"/>
<sequence length="92" mass="10231">MSDDDLPSSWLDLLCDAEGKPEGILSLIGSEENAETEQIAERLTDRGLFRVISAKRYQLTDAGREVLARSPRSKVRNATGKSGWLGRLLSRR</sequence>
<dbReference type="AlphaFoldDB" id="A0A086XSV4"/>
<evidence type="ECO:0000313" key="2">
    <source>
        <dbReference type="Proteomes" id="UP000028826"/>
    </source>
</evidence>
<organism evidence="1 2">
    <name type="scientific">Haematobacter massiliensis</name>
    <dbReference type="NCBI Taxonomy" id="195105"/>
    <lineage>
        <taxon>Bacteria</taxon>
        <taxon>Pseudomonadati</taxon>
        <taxon>Pseudomonadota</taxon>
        <taxon>Alphaproteobacteria</taxon>
        <taxon>Rhodobacterales</taxon>
        <taxon>Paracoccaceae</taxon>
        <taxon>Haematobacter</taxon>
    </lineage>
</organism>